<evidence type="ECO:0000313" key="2">
    <source>
        <dbReference type="EMBL" id="MEQ2554029.1"/>
    </source>
</evidence>
<proteinExistence type="predicted"/>
<accession>A0ABV1H2W2</accession>
<dbReference type="InterPro" id="IPR009875">
    <property type="entry name" value="PilZ_domain"/>
</dbReference>
<reference evidence="2" key="1">
    <citation type="submission" date="2024-03" db="EMBL/GenBank/DDBJ databases">
        <title>Human intestinal bacterial collection.</title>
        <authorList>
            <person name="Pauvert C."/>
            <person name="Hitch T.C.A."/>
            <person name="Clavel T."/>
        </authorList>
    </citation>
    <scope>NUCLEOTIDE SEQUENCE [LARGE SCALE GENOMIC DNA]</scope>
    <source>
        <strain evidence="2">CLA-AA-H89B</strain>
    </source>
</reference>
<dbReference type="Proteomes" id="UP001546774">
    <property type="component" value="Unassembled WGS sequence"/>
</dbReference>
<protein>
    <submittedName>
        <fullName evidence="2">PilZ domain-containing protein</fullName>
    </submittedName>
</protein>
<evidence type="ECO:0000259" key="1">
    <source>
        <dbReference type="Pfam" id="PF07238"/>
    </source>
</evidence>
<organism evidence="2 3">
    <name type="scientific">Lachnospira intestinalis</name>
    <dbReference type="NCBI Taxonomy" id="3133158"/>
    <lineage>
        <taxon>Bacteria</taxon>
        <taxon>Bacillati</taxon>
        <taxon>Bacillota</taxon>
        <taxon>Clostridia</taxon>
        <taxon>Lachnospirales</taxon>
        <taxon>Lachnospiraceae</taxon>
        <taxon>Lachnospira</taxon>
    </lineage>
</organism>
<keyword evidence="3" id="KW-1185">Reference proteome</keyword>
<feature type="domain" description="PilZ" evidence="1">
    <location>
        <begin position="100"/>
        <end position="190"/>
    </location>
</feature>
<dbReference type="SUPFAM" id="SSF141371">
    <property type="entry name" value="PilZ domain-like"/>
    <property type="match status" value="1"/>
</dbReference>
<evidence type="ECO:0000313" key="3">
    <source>
        <dbReference type="Proteomes" id="UP001546774"/>
    </source>
</evidence>
<gene>
    <name evidence="2" type="ORF">WMO37_03240</name>
</gene>
<dbReference type="Pfam" id="PF07238">
    <property type="entry name" value="PilZ"/>
    <property type="match status" value="1"/>
</dbReference>
<comment type="caution">
    <text evidence="2">The sequence shown here is derived from an EMBL/GenBank/DDBJ whole genome shotgun (WGS) entry which is preliminary data.</text>
</comment>
<dbReference type="EMBL" id="JBBMFS010000002">
    <property type="protein sequence ID" value="MEQ2554029.1"/>
    <property type="molecule type" value="Genomic_DNA"/>
</dbReference>
<name>A0ABV1H2W2_9FIRM</name>
<sequence>MRLAELPVGTGILFDVSIQKQELEFPSEVVEVHDNFILTKPVMSKGKVVGLGGEGVSVSLTYSRNDKAPIVWKGVGCSVVKTKGRVLYKVIASGAGFEVNRREAFRLFVGLEGIARVGTNRRAMDVILKDLSDTGFAFVVDHEIEDATGLSVRLVFKDFDRNYDLTGFIVRLVKVEEEKYVYGCRMTMRNQLINHYISMKQRQMLANHSGANIRNRDNYGLLNALKEKEEPVVNESDLDRKYISDVDKSERRKIFDGRNPGKII</sequence>